<organism evidence="2 3">
    <name type="scientific">Variovorax humicola</name>
    <dbReference type="NCBI Taxonomy" id="1769758"/>
    <lineage>
        <taxon>Bacteria</taxon>
        <taxon>Pseudomonadati</taxon>
        <taxon>Pseudomonadota</taxon>
        <taxon>Betaproteobacteria</taxon>
        <taxon>Burkholderiales</taxon>
        <taxon>Comamonadaceae</taxon>
        <taxon>Variovorax</taxon>
    </lineage>
</organism>
<dbReference type="EMBL" id="JBBKZV010000024">
    <property type="protein sequence ID" value="MEJ8825620.1"/>
    <property type="molecule type" value="Genomic_DNA"/>
</dbReference>
<evidence type="ECO:0000256" key="1">
    <source>
        <dbReference type="SAM" id="MobiDB-lite"/>
    </source>
</evidence>
<dbReference type="Proteomes" id="UP001363010">
    <property type="component" value="Unassembled WGS sequence"/>
</dbReference>
<feature type="region of interest" description="Disordered" evidence="1">
    <location>
        <begin position="156"/>
        <end position="190"/>
    </location>
</feature>
<sequence>MPTAYDLPNDNDTAGYLNPSLLAEAERIARQKSQLQANALQAARQQGIYAPPDQPGEVGGWTSSVTGTRMPGTVNKTPVSGILAPLGARALDAFSQSKLDEDVSGFNRIDAAAAQAHLQRKPPDNAPDQVKLQWAQQGATIPSLKPAMEAYVQDQLTKAPERAENRAWRSSEAEATRQSRADQAERDRKSRELIAQQGNDLRATIAQLVHSAQGGDKASDYQIVTDPGTGTVYRVGKKPGAPAEKVEGVTGTTGADVRKTQADAATAVSNAKEGLATLDRMAPLFDKATTSGAKAGGQAFKSFFTGDTTPDADALKQLKIEAANLAKFADRKMFGPQFTDADVKAIKESVGSFDQPMSLTARRAAEAKLREIFTRAAGGVAPSAPEDNSVRANVTRGVEAATRETGNYKPPSESSVDRTPLIQQWKSETPERRPLIEQQMQGMVYKGHTYLGGDPSSPSSWSK</sequence>
<evidence type="ECO:0000313" key="3">
    <source>
        <dbReference type="Proteomes" id="UP001363010"/>
    </source>
</evidence>
<feature type="region of interest" description="Disordered" evidence="1">
    <location>
        <begin position="48"/>
        <end position="73"/>
    </location>
</feature>
<keyword evidence="3" id="KW-1185">Reference proteome</keyword>
<name>A0ABU8W6I3_9BURK</name>
<accession>A0ABU8W6I3</accession>
<proteinExistence type="predicted"/>
<gene>
    <name evidence="2" type="ORF">WKW80_26935</name>
</gene>
<feature type="compositionally biased region" description="Basic and acidic residues" evidence="1">
    <location>
        <begin position="159"/>
        <end position="190"/>
    </location>
</feature>
<evidence type="ECO:0000313" key="2">
    <source>
        <dbReference type="EMBL" id="MEJ8825620.1"/>
    </source>
</evidence>
<protein>
    <submittedName>
        <fullName evidence="2">Uncharacterized protein</fullName>
    </submittedName>
</protein>
<dbReference type="RefSeq" id="WP_340366649.1">
    <property type="nucleotide sequence ID" value="NZ_JBBKZV010000024.1"/>
</dbReference>
<comment type="caution">
    <text evidence="2">The sequence shown here is derived from an EMBL/GenBank/DDBJ whole genome shotgun (WGS) entry which is preliminary data.</text>
</comment>
<reference evidence="2 3" key="1">
    <citation type="submission" date="2024-03" db="EMBL/GenBank/DDBJ databases">
        <title>Novel species of the genus Variovorax.</title>
        <authorList>
            <person name="Liu Q."/>
            <person name="Xin Y.-H."/>
        </authorList>
    </citation>
    <scope>NUCLEOTIDE SEQUENCE [LARGE SCALE GENOMIC DNA]</scope>
    <source>
        <strain evidence="2 3">KACC 18501</strain>
    </source>
</reference>
<feature type="region of interest" description="Disordered" evidence="1">
    <location>
        <begin position="401"/>
        <end position="441"/>
    </location>
</feature>